<dbReference type="Gene3D" id="3.30.60.90">
    <property type="match status" value="1"/>
</dbReference>
<evidence type="ECO:0000313" key="6">
    <source>
        <dbReference type="EMBL" id="PWN20282.1"/>
    </source>
</evidence>
<feature type="compositionally biased region" description="Basic and acidic residues" evidence="4">
    <location>
        <begin position="156"/>
        <end position="165"/>
    </location>
</feature>
<feature type="compositionally biased region" description="Polar residues" evidence="4">
    <location>
        <begin position="211"/>
        <end position="224"/>
    </location>
</feature>
<evidence type="ECO:0000313" key="7">
    <source>
        <dbReference type="Proteomes" id="UP000245942"/>
    </source>
</evidence>
<dbReference type="RefSeq" id="XP_025347442.1">
    <property type="nucleotide sequence ID" value="XM_025489714.1"/>
</dbReference>
<evidence type="ECO:0000256" key="3">
    <source>
        <dbReference type="ARBA" id="ARBA00022833"/>
    </source>
</evidence>
<sequence>MTNHSLFQDPLLISARHRQRITRLPLIPSAAALTCEELRTQLQRRLALVRGEAFEIEWLDDDNIRYHINDDESLQDALEYFRPSESLRERSSSGSHSSTPSVDPPIEMLVQVQIPSRISLSDLASSDGASSSQGSSSGQTEDWGYEDDTGRASSEVWERVERSSRDSAQLSQSASSRSSGRAPLDGRRRMAPYQPDIADEDAEDDARTEYAYSQSQGGHSSTAESVRYKDAASMIPSHVGVGCEVCEVQPIRGVRYVCLQCEGCPSFLLL</sequence>
<feature type="compositionally biased region" description="Low complexity" evidence="4">
    <location>
        <begin position="122"/>
        <end position="139"/>
    </location>
</feature>
<name>A0A316U4V8_9BASI</name>
<organism evidence="6 7">
    <name type="scientific">Pseudomicrostroma glucosiphilum</name>
    <dbReference type="NCBI Taxonomy" id="1684307"/>
    <lineage>
        <taxon>Eukaryota</taxon>
        <taxon>Fungi</taxon>
        <taxon>Dikarya</taxon>
        <taxon>Basidiomycota</taxon>
        <taxon>Ustilaginomycotina</taxon>
        <taxon>Exobasidiomycetes</taxon>
        <taxon>Microstromatales</taxon>
        <taxon>Microstromatales incertae sedis</taxon>
        <taxon>Pseudomicrostroma</taxon>
    </lineage>
</organism>
<dbReference type="InterPro" id="IPR043145">
    <property type="entry name" value="Znf_ZZ_sf"/>
</dbReference>
<evidence type="ECO:0000256" key="1">
    <source>
        <dbReference type="ARBA" id="ARBA00022723"/>
    </source>
</evidence>
<feature type="compositionally biased region" description="Low complexity" evidence="4">
    <location>
        <begin position="92"/>
        <end position="101"/>
    </location>
</feature>
<keyword evidence="2" id="KW-0863">Zinc-finger</keyword>
<feature type="compositionally biased region" description="Acidic residues" evidence="4">
    <location>
        <begin position="197"/>
        <end position="206"/>
    </location>
</feature>
<dbReference type="GeneID" id="37011448"/>
<feature type="domain" description="PB1" evidence="5">
    <location>
        <begin position="10"/>
        <end position="94"/>
    </location>
</feature>
<dbReference type="EMBL" id="KZ819328">
    <property type="protein sequence ID" value="PWN20282.1"/>
    <property type="molecule type" value="Genomic_DNA"/>
</dbReference>
<dbReference type="PANTHER" id="PTHR20930">
    <property type="entry name" value="OVARIAN CARCINOMA ANTIGEN CA125-RELATED"/>
    <property type="match status" value="1"/>
</dbReference>
<dbReference type="Pfam" id="PF00564">
    <property type="entry name" value="PB1"/>
    <property type="match status" value="1"/>
</dbReference>
<reference evidence="6 7" key="1">
    <citation type="journal article" date="2018" name="Mol. Biol. Evol.">
        <title>Broad Genomic Sampling Reveals a Smut Pathogenic Ancestry of the Fungal Clade Ustilaginomycotina.</title>
        <authorList>
            <person name="Kijpornyongpan T."/>
            <person name="Mondo S.J."/>
            <person name="Barry K."/>
            <person name="Sandor L."/>
            <person name="Lee J."/>
            <person name="Lipzen A."/>
            <person name="Pangilinan J."/>
            <person name="LaButti K."/>
            <person name="Hainaut M."/>
            <person name="Henrissat B."/>
            <person name="Grigoriev I.V."/>
            <person name="Spatafora J.W."/>
            <person name="Aime M.C."/>
        </authorList>
    </citation>
    <scope>NUCLEOTIDE SEQUENCE [LARGE SCALE GENOMIC DNA]</scope>
    <source>
        <strain evidence="6 7">MCA 4718</strain>
    </source>
</reference>
<protein>
    <recommendedName>
        <fullName evidence="5">PB1 domain-containing protein</fullName>
    </recommendedName>
</protein>
<evidence type="ECO:0000256" key="4">
    <source>
        <dbReference type="SAM" id="MobiDB-lite"/>
    </source>
</evidence>
<proteinExistence type="predicted"/>
<feature type="region of interest" description="Disordered" evidence="4">
    <location>
        <begin position="122"/>
        <end position="224"/>
    </location>
</feature>
<dbReference type="InterPro" id="IPR053793">
    <property type="entry name" value="PB1-like"/>
</dbReference>
<dbReference type="OrthoDB" id="661148at2759"/>
<gene>
    <name evidence="6" type="ORF">BCV69DRAFT_204827</name>
</gene>
<dbReference type="PANTHER" id="PTHR20930:SF0">
    <property type="entry name" value="PROTEIN ILRUN"/>
    <property type="match status" value="1"/>
</dbReference>
<dbReference type="CDD" id="cd05992">
    <property type="entry name" value="PB1"/>
    <property type="match status" value="1"/>
</dbReference>
<keyword evidence="7" id="KW-1185">Reference proteome</keyword>
<dbReference type="GO" id="GO:0008270">
    <property type="term" value="F:zinc ion binding"/>
    <property type="evidence" value="ECO:0007669"/>
    <property type="project" value="UniProtKB-KW"/>
</dbReference>
<accession>A0A316U4V8</accession>
<evidence type="ECO:0000259" key="5">
    <source>
        <dbReference type="PROSITE" id="PS51745"/>
    </source>
</evidence>
<feature type="region of interest" description="Disordered" evidence="4">
    <location>
        <begin position="85"/>
        <end position="105"/>
    </location>
</feature>
<keyword evidence="3" id="KW-0862">Zinc</keyword>
<keyword evidence="1" id="KW-0479">Metal-binding</keyword>
<dbReference type="Proteomes" id="UP000245942">
    <property type="component" value="Unassembled WGS sequence"/>
</dbReference>
<dbReference type="PROSITE" id="PS51745">
    <property type="entry name" value="PB1"/>
    <property type="match status" value="1"/>
</dbReference>
<evidence type="ECO:0000256" key="2">
    <source>
        <dbReference type="ARBA" id="ARBA00022771"/>
    </source>
</evidence>
<feature type="compositionally biased region" description="Low complexity" evidence="4">
    <location>
        <begin position="166"/>
        <end position="182"/>
    </location>
</feature>
<dbReference type="InterPro" id="IPR000270">
    <property type="entry name" value="PB1_dom"/>
</dbReference>
<dbReference type="SUPFAM" id="SSF54277">
    <property type="entry name" value="CAD &amp; PB1 domains"/>
    <property type="match status" value="1"/>
</dbReference>
<dbReference type="AlphaFoldDB" id="A0A316U4V8"/>
<dbReference type="SUPFAM" id="SSF57850">
    <property type="entry name" value="RING/U-box"/>
    <property type="match status" value="1"/>
</dbReference>